<feature type="compositionally biased region" description="Polar residues" evidence="1">
    <location>
        <begin position="266"/>
        <end position="277"/>
    </location>
</feature>
<feature type="compositionally biased region" description="Basic and acidic residues" evidence="1">
    <location>
        <begin position="197"/>
        <end position="212"/>
    </location>
</feature>
<evidence type="ECO:0000313" key="2">
    <source>
        <dbReference type="EMBL" id="KJA29091.1"/>
    </source>
</evidence>
<reference evidence="3" key="1">
    <citation type="submission" date="2014-04" db="EMBL/GenBank/DDBJ databases">
        <title>Evolutionary Origins and Diversification of the Mycorrhizal Mutualists.</title>
        <authorList>
            <consortium name="DOE Joint Genome Institute"/>
            <consortium name="Mycorrhizal Genomics Consortium"/>
            <person name="Kohler A."/>
            <person name="Kuo A."/>
            <person name="Nagy L.G."/>
            <person name="Floudas D."/>
            <person name="Copeland A."/>
            <person name="Barry K.W."/>
            <person name="Cichocki N."/>
            <person name="Veneault-Fourrey C."/>
            <person name="LaButti K."/>
            <person name="Lindquist E.A."/>
            <person name="Lipzen A."/>
            <person name="Lundell T."/>
            <person name="Morin E."/>
            <person name="Murat C."/>
            <person name="Riley R."/>
            <person name="Ohm R."/>
            <person name="Sun H."/>
            <person name="Tunlid A."/>
            <person name="Henrissat B."/>
            <person name="Grigoriev I.V."/>
            <person name="Hibbett D.S."/>
            <person name="Martin F."/>
        </authorList>
    </citation>
    <scope>NUCLEOTIDE SEQUENCE [LARGE SCALE GENOMIC DNA]</scope>
    <source>
        <strain evidence="3">FD-334 SS-4</strain>
    </source>
</reference>
<name>A0A0D2PL47_HYPSF</name>
<dbReference type="AlphaFoldDB" id="A0A0D2PL47"/>
<dbReference type="Proteomes" id="UP000054270">
    <property type="component" value="Unassembled WGS sequence"/>
</dbReference>
<gene>
    <name evidence="2" type="ORF">HYPSUDRAFT_127763</name>
</gene>
<feature type="region of interest" description="Disordered" evidence="1">
    <location>
        <begin position="98"/>
        <end position="342"/>
    </location>
</feature>
<dbReference type="OrthoDB" id="10253254at2759"/>
<sequence>MASPTTNAHDEFNHQVAIKLSRAINTLNPNDLLAQRVIDIAKTSSTESFITAAKTFGKFKDLFLSELHSEILVHTKQEVSGVAPQPVEGITVYDSDVLEPAPIRPGGLQKPDTSRHTFRQPAKPLEPPTPRSSLLGLDRLAREKRQQAADDKTNGEGSRKKPRMDDGDEPFFKGWSTNIRQRGEETPSHPGGLSEAARQKLEEHRRNREKQMEGIQARNEPRADAPKGLGDFQRRSNRDKDRGWSDRRGYNAERGQDQRARGWDATPNSTRGSTSRDAPSVRVPNVPWDSTPSHSRGGDGGGWGGAKNRRWDAPTPRVARGGSPDADDGAFGLDSREWEEEQVKLDRDWYTGAEEGGVAGDDEHNPLAQYEDLSALKEAEIATKQVKKVSARQAQYNADNDLWEANRMVTSGVATRKGVDLDFEDDSESTVHVMVHDLKPPFLDGRTVFTKQLEPINPIRDPTSDMAIFSKKGSALVKEKREQAERAKAAAKLAALGGTALGNIMGVKDEEAEADGAL</sequence>
<feature type="compositionally biased region" description="Basic and acidic residues" evidence="1">
    <location>
        <begin position="232"/>
        <end position="262"/>
    </location>
</feature>
<proteinExistence type="predicted"/>
<dbReference type="STRING" id="945553.A0A0D2PL47"/>
<evidence type="ECO:0000313" key="3">
    <source>
        <dbReference type="Proteomes" id="UP000054270"/>
    </source>
</evidence>
<evidence type="ECO:0000256" key="1">
    <source>
        <dbReference type="SAM" id="MobiDB-lite"/>
    </source>
</evidence>
<protein>
    <submittedName>
        <fullName evidence="2">Uncharacterized protein</fullName>
    </submittedName>
</protein>
<dbReference type="EMBL" id="KN817519">
    <property type="protein sequence ID" value="KJA29091.1"/>
    <property type="molecule type" value="Genomic_DNA"/>
</dbReference>
<feature type="compositionally biased region" description="Basic and acidic residues" evidence="1">
    <location>
        <begin position="139"/>
        <end position="165"/>
    </location>
</feature>
<accession>A0A0D2PL47</accession>
<organism evidence="2 3">
    <name type="scientific">Hypholoma sublateritium (strain FD-334 SS-4)</name>
    <dbReference type="NCBI Taxonomy" id="945553"/>
    <lineage>
        <taxon>Eukaryota</taxon>
        <taxon>Fungi</taxon>
        <taxon>Dikarya</taxon>
        <taxon>Basidiomycota</taxon>
        <taxon>Agaricomycotina</taxon>
        <taxon>Agaricomycetes</taxon>
        <taxon>Agaricomycetidae</taxon>
        <taxon>Agaricales</taxon>
        <taxon>Agaricineae</taxon>
        <taxon>Strophariaceae</taxon>
        <taxon>Hypholoma</taxon>
    </lineage>
</organism>
<keyword evidence="3" id="KW-1185">Reference proteome</keyword>
<dbReference type="OMA" id="FNHQLAI"/>